<dbReference type="Pfam" id="PF00743">
    <property type="entry name" value="FMO-like"/>
    <property type="match status" value="1"/>
</dbReference>
<gene>
    <name evidence="5" type="ORF">J7337_004913</name>
</gene>
<keyword evidence="2" id="KW-0285">Flavoprotein</keyword>
<evidence type="ECO:0000256" key="1">
    <source>
        <dbReference type="ARBA" id="ARBA00010139"/>
    </source>
</evidence>
<dbReference type="PANTHER" id="PTHR42877:SF1">
    <property type="entry name" value="FAD-BINDING MONOOXYGENASE STCW"/>
    <property type="match status" value="1"/>
</dbReference>
<dbReference type="GO" id="GO:0050661">
    <property type="term" value="F:NADP binding"/>
    <property type="evidence" value="ECO:0007669"/>
    <property type="project" value="InterPro"/>
</dbReference>
<dbReference type="AlphaFoldDB" id="A0A9P8DMV8"/>
<dbReference type="InterPro" id="IPR036188">
    <property type="entry name" value="FAD/NAD-bd_sf"/>
</dbReference>
<reference evidence="5" key="1">
    <citation type="journal article" date="2021" name="Mol. Plant Microbe Interact.">
        <title>Telomere to telomere genome assembly of Fusarium musae F31, causal agent of crown rot disease of banana.</title>
        <authorList>
            <person name="Degradi L."/>
            <person name="Tava V."/>
            <person name="Kunova A."/>
            <person name="Cortesi P."/>
            <person name="Saracchi M."/>
            <person name="Pasquali M."/>
        </authorList>
    </citation>
    <scope>NUCLEOTIDE SEQUENCE</scope>
    <source>
        <strain evidence="5">F31</strain>
    </source>
</reference>
<comment type="similarity">
    <text evidence="1">Belongs to the FAD-binding monooxygenase family.</text>
</comment>
<dbReference type="KEGG" id="fmu:J7337_004913"/>
<evidence type="ECO:0008006" key="7">
    <source>
        <dbReference type="Google" id="ProtNLM"/>
    </source>
</evidence>
<evidence type="ECO:0000313" key="5">
    <source>
        <dbReference type="EMBL" id="KAG9504932.1"/>
    </source>
</evidence>
<evidence type="ECO:0000256" key="3">
    <source>
        <dbReference type="ARBA" id="ARBA00022827"/>
    </source>
</evidence>
<keyword evidence="3" id="KW-0274">FAD</keyword>
<dbReference type="RefSeq" id="XP_044683931.1">
    <property type="nucleotide sequence ID" value="XM_044822598.1"/>
</dbReference>
<dbReference type="PANTHER" id="PTHR42877">
    <property type="entry name" value="L-ORNITHINE N(5)-MONOOXYGENASE-RELATED"/>
    <property type="match status" value="1"/>
</dbReference>
<dbReference type="SUPFAM" id="SSF51905">
    <property type="entry name" value="FAD/NAD(P)-binding domain"/>
    <property type="match status" value="2"/>
</dbReference>
<accession>A0A9P8DMV8</accession>
<keyword evidence="4" id="KW-0560">Oxidoreductase</keyword>
<organism evidence="5 6">
    <name type="scientific">Fusarium musae</name>
    <dbReference type="NCBI Taxonomy" id="1042133"/>
    <lineage>
        <taxon>Eukaryota</taxon>
        <taxon>Fungi</taxon>
        <taxon>Dikarya</taxon>
        <taxon>Ascomycota</taxon>
        <taxon>Pezizomycotina</taxon>
        <taxon>Sordariomycetes</taxon>
        <taxon>Hypocreomycetidae</taxon>
        <taxon>Hypocreales</taxon>
        <taxon>Nectriaceae</taxon>
        <taxon>Fusarium</taxon>
    </lineage>
</organism>
<proteinExistence type="inferred from homology"/>
<evidence type="ECO:0000256" key="4">
    <source>
        <dbReference type="ARBA" id="ARBA00023002"/>
    </source>
</evidence>
<dbReference type="GO" id="GO:0004499">
    <property type="term" value="F:N,N-dimethylaniline monooxygenase activity"/>
    <property type="evidence" value="ECO:0007669"/>
    <property type="project" value="InterPro"/>
</dbReference>
<dbReference type="Gene3D" id="3.50.50.60">
    <property type="entry name" value="FAD/NAD(P)-binding domain"/>
    <property type="match status" value="3"/>
</dbReference>
<evidence type="ECO:0000256" key="2">
    <source>
        <dbReference type="ARBA" id="ARBA00022630"/>
    </source>
</evidence>
<comment type="caution">
    <text evidence="5">The sequence shown here is derived from an EMBL/GenBank/DDBJ whole genome shotgun (WGS) entry which is preliminary data.</text>
</comment>
<protein>
    <recommendedName>
        <fullName evidence="7">Sterigmatocystin biosynthesis monooxygenase stcW</fullName>
    </recommendedName>
</protein>
<dbReference type="InterPro" id="IPR020946">
    <property type="entry name" value="Flavin_mOase-like"/>
</dbReference>
<dbReference type="Proteomes" id="UP000827133">
    <property type="component" value="Unassembled WGS sequence"/>
</dbReference>
<dbReference type="GeneID" id="68312769"/>
<sequence length="568" mass="64915">MIGPDGRYDYSTPGSHGYSIPNVVMGDPSNRRLKVVTIGAGFSGILLAYELQKHCRNVDHVIYEENHEIGGTWLENSPDIWEYLDKVTNTFGLRKYMNFHTEVIDAAFDEARGKWKLKIRRNKPQSGKFDPTKEPEGEIFYDECDLLLYATGILNKFKWPEITGIENFKGRLVHTAHWPEDYQAEQWKQDRVAVIGSGASSVQTVPGMQPYVKHMDVFVRTGVWFVQVANNYGSNYEYTEEQKREFKERPETLVAHAKDIENQMNGKWGVYYAGTEKQKAARELFRKRMAEFIKDERLLKGFTPKFELGCRRVTPGDPYMQAIQEPNVDVHFTHAQTITEKGIIGGDGIEREVDTIVCATGFDVTYRPGFPLVGLNGIELGKKWENAPEGYLGLGSADMPNFIMFLGPTWPVTNGSIAGPVQAVAKYAVQIVHKMQRDNIKYWVPKQHVVDQFNDHAQEWYKHSVWKDSCRSWYKNNDTGRVNAVWPGSALHYMDTISVPRYEDFAIEYHNNNMWGFLGMGFALDNINENWSPTVSIENLDPKWLESAGVKVPDQLRKENPSSTKVKG</sequence>
<dbReference type="GO" id="GO:0050660">
    <property type="term" value="F:flavin adenine dinucleotide binding"/>
    <property type="evidence" value="ECO:0007669"/>
    <property type="project" value="InterPro"/>
</dbReference>
<dbReference type="EMBL" id="JAHBCI010000003">
    <property type="protein sequence ID" value="KAG9504932.1"/>
    <property type="molecule type" value="Genomic_DNA"/>
</dbReference>
<name>A0A9P8DMV8_9HYPO</name>
<evidence type="ECO:0000313" key="6">
    <source>
        <dbReference type="Proteomes" id="UP000827133"/>
    </source>
</evidence>
<dbReference type="InterPro" id="IPR051209">
    <property type="entry name" value="FAD-bind_Monooxygenase_sf"/>
</dbReference>
<keyword evidence="6" id="KW-1185">Reference proteome</keyword>